<organism evidence="2 3">
    <name type="scientific">Halorubrum trapanicum</name>
    <dbReference type="NCBI Taxonomy" id="29284"/>
    <lineage>
        <taxon>Archaea</taxon>
        <taxon>Methanobacteriati</taxon>
        <taxon>Methanobacteriota</taxon>
        <taxon>Stenosarchaea group</taxon>
        <taxon>Halobacteria</taxon>
        <taxon>Halobacteriales</taxon>
        <taxon>Haloferacaceae</taxon>
        <taxon>Halorubrum</taxon>
    </lineage>
</organism>
<protein>
    <submittedName>
        <fullName evidence="2">Uncharacterized protein</fullName>
    </submittedName>
</protein>
<keyword evidence="1" id="KW-1133">Transmembrane helix</keyword>
<feature type="transmembrane region" description="Helical" evidence="1">
    <location>
        <begin position="31"/>
        <end position="53"/>
    </location>
</feature>
<comment type="caution">
    <text evidence="2">The sequence shown here is derived from an EMBL/GenBank/DDBJ whole genome shotgun (WGS) entry which is preliminary data.</text>
</comment>
<gene>
    <name evidence="2" type="ORF">J2744_002561</name>
</gene>
<dbReference type="InterPro" id="IPR058328">
    <property type="entry name" value="DUF8015"/>
</dbReference>
<accession>A0A8J7R671</accession>
<name>A0A8J7R671_9EURY</name>
<dbReference type="Proteomes" id="UP000770586">
    <property type="component" value="Unassembled WGS sequence"/>
</dbReference>
<keyword evidence="1" id="KW-0472">Membrane</keyword>
<proteinExistence type="predicted"/>
<evidence type="ECO:0000313" key="3">
    <source>
        <dbReference type="Proteomes" id="UP000770586"/>
    </source>
</evidence>
<dbReference type="EMBL" id="JAGGKE010000012">
    <property type="protein sequence ID" value="MBP1902859.1"/>
    <property type="molecule type" value="Genomic_DNA"/>
</dbReference>
<keyword evidence="1" id="KW-0812">Transmembrane</keyword>
<dbReference type="Pfam" id="PF26047">
    <property type="entry name" value="DUF8015"/>
    <property type="match status" value="1"/>
</dbReference>
<dbReference type="AlphaFoldDB" id="A0A8J7R671"/>
<keyword evidence="3" id="KW-1185">Reference proteome</keyword>
<reference evidence="2 3" key="1">
    <citation type="submission" date="2021-03" db="EMBL/GenBank/DDBJ databases">
        <title>Genomic Encyclopedia of Type Strains, Phase IV (KMG-IV): sequencing the most valuable type-strain genomes for metagenomic binning, comparative biology and taxonomic classification.</title>
        <authorList>
            <person name="Goeker M."/>
        </authorList>
    </citation>
    <scope>NUCLEOTIDE SEQUENCE [LARGE SCALE GENOMIC DNA]</scope>
    <source>
        <strain evidence="2 3">DSM 12287</strain>
    </source>
</reference>
<evidence type="ECO:0000256" key="1">
    <source>
        <dbReference type="SAM" id="Phobius"/>
    </source>
</evidence>
<dbReference type="OrthoDB" id="377923at2157"/>
<feature type="transmembrane region" description="Helical" evidence="1">
    <location>
        <begin position="7"/>
        <end position="25"/>
    </location>
</feature>
<evidence type="ECO:0000313" key="2">
    <source>
        <dbReference type="EMBL" id="MBP1902859.1"/>
    </source>
</evidence>
<sequence length="58" mass="6355">MTDRYQYPDFVLTVIPVTLIIAYSVGTVLNARLIAIATAGVLCYLVMADGLLWHAPTE</sequence>
<dbReference type="RefSeq" id="WP_210113704.1">
    <property type="nucleotide sequence ID" value="NZ_BAAADX010000009.1"/>
</dbReference>